<sequence>MASLVILICKYGEVTLVVMARGFGFNDLVESIHKKWQNFGSFELFYAVAEYHNCILDNDEDFCSMIALATAYDVSCVDVSVGVIYSSTIECGKSLSRQNGECVISFEYGECNSFQREEEDLLEMFCSHHETVTRKEKMAQSHESSTSLGFGQKKQACWATHQASIPVRLHGSCESQSIANSNLTKSSVHNAAAPDLELTLATPRPMNLSQSCTFGLSY</sequence>
<gene>
    <name evidence="1" type="ORF">RHGRI_031394</name>
</gene>
<organism evidence="1 2">
    <name type="scientific">Rhododendron griersonianum</name>
    <dbReference type="NCBI Taxonomy" id="479676"/>
    <lineage>
        <taxon>Eukaryota</taxon>
        <taxon>Viridiplantae</taxon>
        <taxon>Streptophyta</taxon>
        <taxon>Embryophyta</taxon>
        <taxon>Tracheophyta</taxon>
        <taxon>Spermatophyta</taxon>
        <taxon>Magnoliopsida</taxon>
        <taxon>eudicotyledons</taxon>
        <taxon>Gunneridae</taxon>
        <taxon>Pentapetalae</taxon>
        <taxon>asterids</taxon>
        <taxon>Ericales</taxon>
        <taxon>Ericaceae</taxon>
        <taxon>Ericoideae</taxon>
        <taxon>Rhodoreae</taxon>
        <taxon>Rhododendron</taxon>
    </lineage>
</organism>
<protein>
    <submittedName>
        <fullName evidence="1">Uncharacterized protein</fullName>
    </submittedName>
</protein>
<dbReference type="Proteomes" id="UP000823749">
    <property type="component" value="Chromosome 11"/>
</dbReference>
<accession>A0AAV6IDH5</accession>
<proteinExistence type="predicted"/>
<evidence type="ECO:0000313" key="1">
    <source>
        <dbReference type="EMBL" id="KAG5524704.1"/>
    </source>
</evidence>
<dbReference type="EMBL" id="JACTNZ010000011">
    <property type="protein sequence ID" value="KAG5524704.1"/>
    <property type="molecule type" value="Genomic_DNA"/>
</dbReference>
<comment type="caution">
    <text evidence="1">The sequence shown here is derived from an EMBL/GenBank/DDBJ whole genome shotgun (WGS) entry which is preliminary data.</text>
</comment>
<evidence type="ECO:0000313" key="2">
    <source>
        <dbReference type="Proteomes" id="UP000823749"/>
    </source>
</evidence>
<name>A0AAV6IDH5_9ERIC</name>
<keyword evidence="2" id="KW-1185">Reference proteome</keyword>
<dbReference type="AlphaFoldDB" id="A0AAV6IDH5"/>
<reference evidence="1" key="1">
    <citation type="submission" date="2020-08" db="EMBL/GenBank/DDBJ databases">
        <title>Plant Genome Project.</title>
        <authorList>
            <person name="Zhang R.-G."/>
        </authorList>
    </citation>
    <scope>NUCLEOTIDE SEQUENCE</scope>
    <source>
        <strain evidence="1">WSP0</strain>
        <tissue evidence="1">Leaf</tissue>
    </source>
</reference>